<evidence type="ECO:0000313" key="2">
    <source>
        <dbReference type="EMBL" id="KAF3579581.1"/>
    </source>
</evidence>
<feature type="region of interest" description="Disordered" evidence="1">
    <location>
        <begin position="37"/>
        <end position="59"/>
    </location>
</feature>
<protein>
    <submittedName>
        <fullName evidence="2">Uncharacterized protein</fullName>
    </submittedName>
</protein>
<evidence type="ECO:0000313" key="3">
    <source>
        <dbReference type="Proteomes" id="UP000266723"/>
    </source>
</evidence>
<reference evidence="2 3" key="1">
    <citation type="journal article" date="2020" name="BMC Genomics">
        <title>Intraspecific diversification of the crop wild relative Brassica cretica Lam. using demographic model selection.</title>
        <authorList>
            <person name="Kioukis A."/>
            <person name="Michalopoulou V.A."/>
            <person name="Briers L."/>
            <person name="Pirintsos S."/>
            <person name="Studholme D.J."/>
            <person name="Pavlidis P."/>
            <person name="Sarris P.F."/>
        </authorList>
    </citation>
    <scope>NUCLEOTIDE SEQUENCE [LARGE SCALE GENOMIC DNA]</scope>
    <source>
        <strain evidence="3">cv. PFS-1207/04</strain>
    </source>
</reference>
<organism evidence="2 3">
    <name type="scientific">Brassica cretica</name>
    <name type="common">Mustard</name>
    <dbReference type="NCBI Taxonomy" id="69181"/>
    <lineage>
        <taxon>Eukaryota</taxon>
        <taxon>Viridiplantae</taxon>
        <taxon>Streptophyta</taxon>
        <taxon>Embryophyta</taxon>
        <taxon>Tracheophyta</taxon>
        <taxon>Spermatophyta</taxon>
        <taxon>Magnoliopsida</taxon>
        <taxon>eudicotyledons</taxon>
        <taxon>Gunneridae</taxon>
        <taxon>Pentapetalae</taxon>
        <taxon>rosids</taxon>
        <taxon>malvids</taxon>
        <taxon>Brassicales</taxon>
        <taxon>Brassicaceae</taxon>
        <taxon>Brassiceae</taxon>
        <taxon>Brassica</taxon>
    </lineage>
</organism>
<proteinExistence type="predicted"/>
<name>A0ABQ7DR96_BRACR</name>
<dbReference type="Proteomes" id="UP000266723">
    <property type="component" value="Unassembled WGS sequence"/>
</dbReference>
<evidence type="ECO:0000256" key="1">
    <source>
        <dbReference type="SAM" id="MobiDB-lite"/>
    </source>
</evidence>
<comment type="caution">
    <text evidence="2">The sequence shown here is derived from an EMBL/GenBank/DDBJ whole genome shotgun (WGS) entry which is preliminary data.</text>
</comment>
<sequence>MVWRSADQNSKTDEYITFKIVGDVAVAADRRRKQGVEMVFDDHNRDESLPGSAGRGSVSTKLPSLFRSLSPWDMKAAACACVSRAPIAVQRWLRPWR</sequence>
<keyword evidence="3" id="KW-1185">Reference proteome</keyword>
<gene>
    <name evidence="2" type="ORF">DY000_02034632</name>
</gene>
<accession>A0ABQ7DR96</accession>
<dbReference type="EMBL" id="QGKV02000649">
    <property type="protein sequence ID" value="KAF3579581.1"/>
    <property type="molecule type" value="Genomic_DNA"/>
</dbReference>